<gene>
    <name evidence="1" type="ORF">S01H1_28926</name>
</gene>
<feature type="non-terminal residue" evidence="1">
    <location>
        <position position="277"/>
    </location>
</feature>
<feature type="non-terminal residue" evidence="1">
    <location>
        <position position="1"/>
    </location>
</feature>
<dbReference type="EMBL" id="BARS01017710">
    <property type="protein sequence ID" value="GAF86890.1"/>
    <property type="molecule type" value="Genomic_DNA"/>
</dbReference>
<comment type="caution">
    <text evidence="1">The sequence shown here is derived from an EMBL/GenBank/DDBJ whole genome shotgun (WGS) entry which is preliminary data.</text>
</comment>
<dbReference type="AlphaFoldDB" id="X0UEH4"/>
<name>X0UEH4_9ZZZZ</name>
<evidence type="ECO:0000313" key="1">
    <source>
        <dbReference type="EMBL" id="GAF86890.1"/>
    </source>
</evidence>
<proteinExistence type="predicted"/>
<organism evidence="1">
    <name type="scientific">marine sediment metagenome</name>
    <dbReference type="NCBI Taxonomy" id="412755"/>
    <lineage>
        <taxon>unclassified sequences</taxon>
        <taxon>metagenomes</taxon>
        <taxon>ecological metagenomes</taxon>
    </lineage>
</organism>
<reference evidence="1" key="1">
    <citation type="journal article" date="2014" name="Front. Microbiol.">
        <title>High frequency of phylogenetically diverse reductive dehalogenase-homologous genes in deep subseafloor sedimentary metagenomes.</title>
        <authorList>
            <person name="Kawai M."/>
            <person name="Futagami T."/>
            <person name="Toyoda A."/>
            <person name="Takaki Y."/>
            <person name="Nishi S."/>
            <person name="Hori S."/>
            <person name="Arai W."/>
            <person name="Tsubouchi T."/>
            <person name="Morono Y."/>
            <person name="Uchiyama I."/>
            <person name="Ito T."/>
            <person name="Fujiyama A."/>
            <person name="Inagaki F."/>
            <person name="Takami H."/>
        </authorList>
    </citation>
    <scope>NUCLEOTIDE SEQUENCE</scope>
    <source>
        <strain evidence="1">Expedition CK06-06</strain>
    </source>
</reference>
<sequence>APSVYTYDTPDTLLQVTSIGYFIDKSGQLEEDDIINAVTGDGFVILGVTSDTSTVSLLVSDTSDLLTIDDLPTTAFGELLVAEPTPVSQILSINGMSGKVITLQSGTGVAAVVDGEFNCTTGGGLGAYATIATNRTLPYRPGEGGECKLTARFDAGVTGTAQLAGLLSLTDSLSFAMFGSIFGVLRLHHGELETQELQITTAATGAGNVTVTVDGTAYVVPVTNDTAQVNAKEITTSLTAQVANYLFSADDDTVLAIATVAIEATLPFGFSAGAVPS</sequence>
<protein>
    <submittedName>
        <fullName evidence="1">Uncharacterized protein</fullName>
    </submittedName>
</protein>
<accession>X0UEH4</accession>